<feature type="domain" description="SsuA/THI5-like" evidence="2">
    <location>
        <begin position="90"/>
        <end position="265"/>
    </location>
</feature>
<dbReference type="AlphaFoldDB" id="A0A0C4YE98"/>
<proteinExistence type="predicted"/>
<dbReference type="OrthoDB" id="9780180at2"/>
<dbReference type="EMBL" id="CP010537">
    <property type="protein sequence ID" value="AJG24042.1"/>
    <property type="molecule type" value="Genomic_DNA"/>
</dbReference>
<dbReference type="KEGG" id="cbw:RR42_s2460"/>
<dbReference type="SUPFAM" id="SSF53850">
    <property type="entry name" value="Periplasmic binding protein-like II"/>
    <property type="match status" value="1"/>
</dbReference>
<dbReference type="Proteomes" id="UP000031843">
    <property type="component" value="Chromosome secondary"/>
</dbReference>
<keyword evidence="4" id="KW-1185">Reference proteome</keyword>
<dbReference type="PANTHER" id="PTHR30024:SF21">
    <property type="entry name" value="ABC TRANSPORTER SUBSTRATE-BINDING PROTEIN"/>
    <property type="match status" value="1"/>
</dbReference>
<dbReference type="InterPro" id="IPR006311">
    <property type="entry name" value="TAT_signal"/>
</dbReference>
<evidence type="ECO:0000256" key="1">
    <source>
        <dbReference type="SAM" id="SignalP"/>
    </source>
</evidence>
<name>A0A0C4YE98_9BURK</name>
<dbReference type="InterPro" id="IPR015168">
    <property type="entry name" value="SsuA/THI5"/>
</dbReference>
<dbReference type="STRING" id="68895.RR42_s2460"/>
<evidence type="ECO:0000259" key="2">
    <source>
        <dbReference type="Pfam" id="PF09084"/>
    </source>
</evidence>
<gene>
    <name evidence="3" type="ORF">RR42_s2460</name>
</gene>
<dbReference type="PANTHER" id="PTHR30024">
    <property type="entry name" value="ALIPHATIC SULFONATES-BINDING PROTEIN-RELATED"/>
    <property type="match status" value="1"/>
</dbReference>
<reference evidence="3 4" key="1">
    <citation type="journal article" date="2015" name="Genome Announc.">
        <title>Complete Genome Sequence of Cupriavidus basilensis 4G11, Isolated from the Oak Ridge Field Research Center Site.</title>
        <authorList>
            <person name="Ray J."/>
            <person name="Waters R.J."/>
            <person name="Skerker J.M."/>
            <person name="Kuehl J.V."/>
            <person name="Price M.N."/>
            <person name="Huang J."/>
            <person name="Chakraborty R."/>
            <person name="Arkin A.P."/>
            <person name="Deutschbauer A."/>
        </authorList>
    </citation>
    <scope>NUCLEOTIDE SEQUENCE [LARGE SCALE GENOMIC DNA]</scope>
    <source>
        <strain evidence="3">4G11</strain>
    </source>
</reference>
<keyword evidence="1" id="KW-0732">Signal</keyword>
<feature type="signal peptide" evidence="1">
    <location>
        <begin position="1"/>
        <end position="30"/>
    </location>
</feature>
<sequence>MAITRRTLLKRLAVSGLGAAASTGSLSVFGAPGAARPDVIRIGVAQPATGTPPTFAGSSMAIAHARGWLEDAFKPSGTRIEWLFFKGAGPAVNEAISTNQLDFAMQGDLPAIVARAAGLKTRLILATGVRTNIYIGVPPDSPLKTVADLRGKRVSLFKGTNMHLPALRLLEANGLAEKDLRLLNLDTAGYLAALTTRDIDGAIGAMDILRLRDKGAVRILYSSKNQSPIYTRQSHVLVTDAFASKYPEATQQLVKTAVQAARWASDEKNREDVLRTWARAGTPYEHWKEDYEGEPLRVRLNPNFDPFLVSRYKDATEQAYRLRLSRAKFDVDQWIDPSFLSAALNDLSLQSYWPVYQPNGKILGA</sequence>
<organism evidence="3 4">
    <name type="scientific">Cupriavidus basilensis</name>
    <dbReference type="NCBI Taxonomy" id="68895"/>
    <lineage>
        <taxon>Bacteria</taxon>
        <taxon>Pseudomonadati</taxon>
        <taxon>Pseudomonadota</taxon>
        <taxon>Betaproteobacteria</taxon>
        <taxon>Burkholderiales</taxon>
        <taxon>Burkholderiaceae</taxon>
        <taxon>Cupriavidus</taxon>
    </lineage>
</organism>
<evidence type="ECO:0000313" key="3">
    <source>
        <dbReference type="EMBL" id="AJG24042.1"/>
    </source>
</evidence>
<feature type="chain" id="PRO_5002173618" evidence="1">
    <location>
        <begin position="31"/>
        <end position="365"/>
    </location>
</feature>
<protein>
    <submittedName>
        <fullName evidence="3">Alkanesulfonates-binding protein</fullName>
    </submittedName>
</protein>
<dbReference type="Pfam" id="PF09084">
    <property type="entry name" value="NMT1"/>
    <property type="match status" value="1"/>
</dbReference>
<evidence type="ECO:0000313" key="4">
    <source>
        <dbReference type="Proteomes" id="UP000031843"/>
    </source>
</evidence>
<dbReference type="Gene3D" id="3.40.190.10">
    <property type="entry name" value="Periplasmic binding protein-like II"/>
    <property type="match status" value="2"/>
</dbReference>
<dbReference type="RefSeq" id="WP_043356048.1">
    <property type="nucleotide sequence ID" value="NZ_CP010537.1"/>
</dbReference>
<accession>A0A0C4YE98</accession>
<dbReference type="CDD" id="cd13555">
    <property type="entry name" value="PBP2_sulfate_ester_like"/>
    <property type="match status" value="1"/>
</dbReference>
<dbReference type="PROSITE" id="PS51318">
    <property type="entry name" value="TAT"/>
    <property type="match status" value="1"/>
</dbReference>